<evidence type="ECO:0000259" key="2">
    <source>
        <dbReference type="PROSITE" id="PS51293"/>
    </source>
</evidence>
<name>A0A4V3XGF1_9AGAM</name>
<feature type="domain" description="SANT" evidence="2">
    <location>
        <begin position="886"/>
        <end position="932"/>
    </location>
</feature>
<feature type="compositionally biased region" description="Low complexity" evidence="1">
    <location>
        <begin position="1077"/>
        <end position="1086"/>
    </location>
</feature>
<dbReference type="InterPro" id="IPR051571">
    <property type="entry name" value="N-CoR_corepressor"/>
</dbReference>
<accession>A0A4V3XGF1</accession>
<keyword evidence="4" id="KW-1185">Reference proteome</keyword>
<dbReference type="EMBL" id="SGPL01000007">
    <property type="protein sequence ID" value="THH21143.1"/>
    <property type="molecule type" value="Genomic_DNA"/>
</dbReference>
<feature type="compositionally biased region" description="Basic and acidic residues" evidence="1">
    <location>
        <begin position="255"/>
        <end position="270"/>
    </location>
</feature>
<dbReference type="InterPro" id="IPR009057">
    <property type="entry name" value="Homeodomain-like_sf"/>
</dbReference>
<dbReference type="InterPro" id="IPR001005">
    <property type="entry name" value="SANT/Myb"/>
</dbReference>
<feature type="compositionally biased region" description="Polar residues" evidence="1">
    <location>
        <begin position="348"/>
        <end position="375"/>
    </location>
</feature>
<feature type="compositionally biased region" description="Basic and acidic residues" evidence="1">
    <location>
        <begin position="28"/>
        <end position="41"/>
    </location>
</feature>
<feature type="region of interest" description="Disordered" evidence="1">
    <location>
        <begin position="596"/>
        <end position="631"/>
    </location>
</feature>
<feature type="compositionally biased region" description="Basic and acidic residues" evidence="1">
    <location>
        <begin position="77"/>
        <end position="101"/>
    </location>
</feature>
<dbReference type="SMART" id="SM00717">
    <property type="entry name" value="SANT"/>
    <property type="match status" value="2"/>
</dbReference>
<dbReference type="GO" id="GO:0034967">
    <property type="term" value="C:Set3 complex"/>
    <property type="evidence" value="ECO:0007669"/>
    <property type="project" value="TreeGrafter"/>
</dbReference>
<feature type="compositionally biased region" description="Basic residues" evidence="1">
    <location>
        <begin position="944"/>
        <end position="958"/>
    </location>
</feature>
<feature type="region of interest" description="Disordered" evidence="1">
    <location>
        <begin position="944"/>
        <end position="1102"/>
    </location>
</feature>
<dbReference type="PANTHER" id="PTHR13992:SF39">
    <property type="entry name" value="SMRTER, ISOFORM G"/>
    <property type="match status" value="1"/>
</dbReference>
<reference evidence="3 4" key="1">
    <citation type="submission" date="2019-02" db="EMBL/GenBank/DDBJ databases">
        <title>Genome sequencing of the rare red list fungi Bondarzewia mesenterica.</title>
        <authorList>
            <person name="Buettner E."/>
            <person name="Kellner H."/>
        </authorList>
    </citation>
    <scope>NUCLEOTIDE SEQUENCE [LARGE SCALE GENOMIC DNA]</scope>
    <source>
        <strain evidence="3 4">DSM 108281</strain>
    </source>
</reference>
<dbReference type="Gene3D" id="1.20.58.1880">
    <property type="match status" value="1"/>
</dbReference>
<feature type="compositionally biased region" description="Acidic residues" evidence="1">
    <location>
        <begin position="1042"/>
        <end position="1052"/>
    </location>
</feature>
<feature type="domain" description="SANT" evidence="2">
    <location>
        <begin position="1100"/>
        <end position="1151"/>
    </location>
</feature>
<feature type="compositionally biased region" description="Basic residues" evidence="1">
    <location>
        <begin position="1058"/>
        <end position="1067"/>
    </location>
</feature>
<dbReference type="SUPFAM" id="SSF46689">
    <property type="entry name" value="Homeodomain-like"/>
    <property type="match status" value="2"/>
</dbReference>
<evidence type="ECO:0000313" key="3">
    <source>
        <dbReference type="EMBL" id="THH21143.1"/>
    </source>
</evidence>
<dbReference type="Gene3D" id="1.10.10.60">
    <property type="entry name" value="Homeodomain-like"/>
    <property type="match status" value="1"/>
</dbReference>
<evidence type="ECO:0000256" key="1">
    <source>
        <dbReference type="SAM" id="MobiDB-lite"/>
    </source>
</evidence>
<feature type="compositionally biased region" description="Basic and acidic residues" evidence="1">
    <location>
        <begin position="293"/>
        <end position="307"/>
    </location>
</feature>
<feature type="region of interest" description="Disordered" evidence="1">
    <location>
        <begin position="517"/>
        <end position="584"/>
    </location>
</feature>
<feature type="compositionally biased region" description="Polar residues" evidence="1">
    <location>
        <begin position="384"/>
        <end position="414"/>
    </location>
</feature>
<feature type="compositionally biased region" description="Polar residues" evidence="1">
    <location>
        <begin position="209"/>
        <end position="236"/>
    </location>
</feature>
<sequence length="1345" mass="149061">MSPGNFGKPPYSPLSNKNDAHLNGPSRSDYERSMHVLDNRRSPSPGPSRVRPTYDRYIPNQSTSAYRDEYPNVYRPDPWRYERSYRPRTPSPDHYEPRHADSWAPPNVRASSYNSSYPDRRHPSPPISRNRGRRDIMAERMFEPSEAWKESHVPGTDKLPPFDRYLDGRSRPLSSDRPRDDYSSYYPSGDFYRPYSPPFDRADIRYPRQSDSYRPQYDDSNPWRSSYSPEHSSNPVGNYRRDVRSPTSAIRATHGHADYPDSRYASRDRSVSSSPHSTRLSSPIGQRPGGSHWEPRYRGRSVSRDYATRSPSPRSSVAPRIPSRGRPRSRSSSCSIDSRGVRRDLSIPSPNHQTQALTPGSHSQKPLEAQNVSDSSDGRKKGSVMQTEGLQFTSTVQLTSSPSHTSSQLNTKGPRQSERLPSQLPSHPSLPPRPSVPPPSTSRRRAREGDGRELLGMSSQRLLVDTNSSRGSCSQPTLLHPPISPTVVVDDNMAIQSNLQDEQHQRSVQKSLPLRFPSLPKEQVPHKLPVGGTSDEAEPLSETIDRAPEPQPTDTGDNTSSPILNVVESTAPPSPSSAIPPADTLATQSTRDFDVVINPSDKSLPPQHPSSPLTSENRSVSLETPSPHFPPDVIVAPPQVHLPEEEHIMETPVEPSPKPVEIIIDRVFEPHTAETRSLQEALRVVVAARQQFDRQSRGERINPVLMANRAIAEEPLLTSISPEALINEVVDGEPGKARMGRFRELRPVLVQRVAECREMILEKVQRLQKEYLQLHESWLAHCAHLDSKGQTTTPEEIAAIPGRTTRRSATVLGDAVRSDLEMEQIIASLGNEDLTDPAHLALRNVAKIPDMISVTHGKVTAFFDDTNNVVDDPLTFYDPIPSVITWTDEEQQIFVEKYAAHPKQFGIIAESLPHKTQTQCVQFYYMHKKRLIDFRKVISLYAPGKKRRGGRGTGKKKGNALLTDIRQHDAEVSRDTSSKRGGRKRKGGESRRAPRRSTAPTPQTEPTPLSTPTPDPEGEARPKRRRGATRVTTAAAATTIAETEEADGDATDIEPRPAKRRRGRKPKTPAIVPATPPESSSTLSETRFIDQTESSARRKSTSVHWSDDDRSLFLHLLAQHGDDFKRIAASMPNKTTIQVNAFYLANLTELNLEQVAASAPMRSPTPDGARDDRTDVLQLPGTSIISPNVSVLTHTRVGNDMQPSSTILERQTASGKDTQTYRHLPIPGIFHPPVDGYARISPHSQTAWGQGTGGIAHTESDISMLPSHSSLTMVYSAFPQRSFTYQPEGNPLNVPSSASMDRSMAQTVQGLSLRAADDLAAYLGQHAAPGSGAVVGTTRPLESPT</sequence>
<feature type="compositionally biased region" description="Low complexity" evidence="1">
    <location>
        <begin position="309"/>
        <end position="322"/>
    </location>
</feature>
<dbReference type="OrthoDB" id="10258692at2759"/>
<feature type="region of interest" description="Disordered" evidence="1">
    <location>
        <begin position="1"/>
        <end position="134"/>
    </location>
</feature>
<feature type="compositionally biased region" description="Pro residues" evidence="1">
    <location>
        <begin position="1003"/>
        <end position="1015"/>
    </location>
</feature>
<dbReference type="GO" id="GO:0006357">
    <property type="term" value="P:regulation of transcription by RNA polymerase II"/>
    <property type="evidence" value="ECO:0007669"/>
    <property type="project" value="TreeGrafter"/>
</dbReference>
<feature type="compositionally biased region" description="Pro residues" evidence="1">
    <location>
        <begin position="428"/>
        <end position="440"/>
    </location>
</feature>
<protein>
    <recommendedName>
        <fullName evidence="2">SANT domain-containing protein</fullName>
    </recommendedName>
</protein>
<feature type="compositionally biased region" description="Low complexity" evidence="1">
    <location>
        <begin position="271"/>
        <end position="282"/>
    </location>
</feature>
<feature type="compositionally biased region" description="Low complexity" evidence="1">
    <location>
        <begin position="1029"/>
        <end position="1041"/>
    </location>
</feature>
<dbReference type="PROSITE" id="PS51293">
    <property type="entry name" value="SANT"/>
    <property type="match status" value="2"/>
</dbReference>
<feature type="compositionally biased region" description="Polar residues" evidence="1">
    <location>
        <begin position="610"/>
        <end position="624"/>
    </location>
</feature>
<feature type="compositionally biased region" description="Polar residues" evidence="1">
    <location>
        <begin position="552"/>
        <end position="563"/>
    </location>
</feature>
<feature type="compositionally biased region" description="Basic and acidic residues" evidence="1">
    <location>
        <begin position="965"/>
        <end position="978"/>
    </location>
</feature>
<comment type="caution">
    <text evidence="3">The sequence shown here is derived from an EMBL/GenBank/DDBJ whole genome shotgun (WGS) entry which is preliminary data.</text>
</comment>
<dbReference type="Pfam" id="PF00249">
    <property type="entry name" value="Myb_DNA-binding"/>
    <property type="match status" value="2"/>
</dbReference>
<organism evidence="3 4">
    <name type="scientific">Bondarzewia mesenterica</name>
    <dbReference type="NCBI Taxonomy" id="1095465"/>
    <lineage>
        <taxon>Eukaryota</taxon>
        <taxon>Fungi</taxon>
        <taxon>Dikarya</taxon>
        <taxon>Basidiomycota</taxon>
        <taxon>Agaricomycotina</taxon>
        <taxon>Agaricomycetes</taxon>
        <taxon>Russulales</taxon>
        <taxon>Bondarzewiaceae</taxon>
        <taxon>Bondarzewia</taxon>
    </lineage>
</organism>
<gene>
    <name evidence="3" type="ORF">EW146_g340</name>
</gene>
<dbReference type="Proteomes" id="UP000310158">
    <property type="component" value="Unassembled WGS sequence"/>
</dbReference>
<dbReference type="CDD" id="cd00167">
    <property type="entry name" value="SANT"/>
    <property type="match status" value="1"/>
</dbReference>
<evidence type="ECO:0000313" key="4">
    <source>
        <dbReference type="Proteomes" id="UP000310158"/>
    </source>
</evidence>
<dbReference type="PANTHER" id="PTHR13992">
    <property type="entry name" value="NUCLEAR RECEPTOR CO-REPRESSOR RELATED NCOR"/>
    <property type="match status" value="1"/>
</dbReference>
<proteinExistence type="predicted"/>
<feature type="compositionally biased region" description="Basic and acidic residues" evidence="1">
    <location>
        <begin position="160"/>
        <end position="182"/>
    </location>
</feature>
<dbReference type="InterPro" id="IPR017884">
    <property type="entry name" value="SANT_dom"/>
</dbReference>
<feature type="region of interest" description="Disordered" evidence="1">
    <location>
        <begin position="146"/>
        <end position="461"/>
    </location>
</feature>